<dbReference type="HOGENOM" id="CLU_012991_0_0_7"/>
<evidence type="ECO:0000256" key="4">
    <source>
        <dbReference type="SAM" id="MobiDB-lite"/>
    </source>
</evidence>
<evidence type="ECO:0000313" key="6">
    <source>
        <dbReference type="EMBL" id="ABM27867.1"/>
    </source>
</evidence>
<sequence precursor="true">MRHMATLALCALLAMPEGAVAAPTTMPATPAQTASTGKAAKTPSANTTKPGAANATLPAPATAPASGPASGPATAPTTGAASGMPSTSESEVYRLDPLRVSGETQQMGKTVIDGEKLNSLPSPGRTINDALRTRSDVQFDEGAYSSTQGGEIRPPRVSIAGSRPYENSYVIGGISTANRIDASGEDRSTADGVAPTGEAQSFYIDTDLLDGVTLFNNNIPAEYGGFTGGMVKADIRDPRMDGVHGFLKYRHTRDNWAHITAPDMPSGTTQVDKQDRFQRHDGSVAVEGPLTERLGVILNYSVKHSVIPMETGWGSPKDQYRTNENFISKLAFMDEGPFKGSLTFGYAPYQREMYISSRLDSDFAMDGGGFFTALDGTYDFGPVAWKNTLGFSRSEVSRYGTGNVTSSWLRYKTIGGSRFDSAYATWGSGTTASEGSMGDYEQSQDETTWKSVLDFDPVHTGILSHVFQTGIEVLHMDAAAESTGYTTYYSPSIPNSQADRDKIPAGPGNVAGEQFAQNKTVQDAYSRSASVNSYAWFGQDTIEIGRLTLRPGLRVSHDDLTGNIDPAWRFMADLDVFDDDVVHLIGGANRYYGSQMLAYALRKNTEMHRYKRSFSGGKLGDWVYDKTTGGKNYNLDELDTPYADELMGGITLKALDTRFGMRAESRKHRDQLRTALDANGDTTLNNSGKTDYWGVTWTVERDFNTEHMGDHTVELGITRSNTKSDGTDFDSSFLNGDTGSVIEWEKVYFEGSLMPRSNLPASNYNRPWVGTLTHTARFMDDDALRWFNVLRYKGPGTDIVRTGTFTDTDGLRYDAYEARTFSDSVTVDTAVEWDALRLEDHVLTLTMEVSNLFDQKSNVDSSTGYVMGRQYYAGFKYTF</sequence>
<organism evidence="6 7">
    <name type="scientific">Nitratidesulfovibrio vulgaris (strain DP4)</name>
    <name type="common">Desulfovibrio vulgaris</name>
    <dbReference type="NCBI Taxonomy" id="391774"/>
    <lineage>
        <taxon>Bacteria</taxon>
        <taxon>Pseudomonadati</taxon>
        <taxon>Thermodesulfobacteriota</taxon>
        <taxon>Desulfovibrionia</taxon>
        <taxon>Desulfovibrionales</taxon>
        <taxon>Desulfovibrionaceae</taxon>
        <taxon>Nitratidesulfovibrio</taxon>
    </lineage>
</organism>
<dbReference type="SUPFAM" id="SSF56935">
    <property type="entry name" value="Porins"/>
    <property type="match status" value="1"/>
</dbReference>
<dbReference type="GO" id="GO:0009279">
    <property type="term" value="C:cell outer membrane"/>
    <property type="evidence" value="ECO:0007669"/>
    <property type="project" value="UniProtKB-SubCell"/>
</dbReference>
<feature type="signal peptide" evidence="5">
    <location>
        <begin position="1"/>
        <end position="21"/>
    </location>
</feature>
<dbReference type="EMBL" id="CP000527">
    <property type="protein sequence ID" value="ABM27867.1"/>
    <property type="molecule type" value="Genomic_DNA"/>
</dbReference>
<dbReference type="AlphaFoldDB" id="A0A0H3A6W3"/>
<keyword evidence="2" id="KW-0472">Membrane</keyword>
<feature type="compositionally biased region" description="Low complexity" evidence="4">
    <location>
        <begin position="50"/>
        <end position="83"/>
    </location>
</feature>
<evidence type="ECO:0000313" key="7">
    <source>
        <dbReference type="Proteomes" id="UP000009173"/>
    </source>
</evidence>
<proteinExistence type="predicted"/>
<feature type="compositionally biased region" description="Low complexity" evidence="4">
    <location>
        <begin position="24"/>
        <end position="36"/>
    </location>
</feature>
<keyword evidence="6" id="KW-0675">Receptor</keyword>
<evidence type="ECO:0000256" key="5">
    <source>
        <dbReference type="SAM" id="SignalP"/>
    </source>
</evidence>
<gene>
    <name evidence="6" type="ordered locus">Dvul_0846</name>
</gene>
<dbReference type="InterPro" id="IPR036942">
    <property type="entry name" value="Beta-barrel_TonB_sf"/>
</dbReference>
<dbReference type="RefSeq" id="WP_011791866.1">
    <property type="nucleotide sequence ID" value="NC_008751.1"/>
</dbReference>
<feature type="region of interest" description="Disordered" evidence="4">
    <location>
        <begin position="24"/>
        <end position="92"/>
    </location>
</feature>
<dbReference type="KEGG" id="dvl:Dvul_0846"/>
<evidence type="ECO:0000256" key="2">
    <source>
        <dbReference type="ARBA" id="ARBA00023136"/>
    </source>
</evidence>
<reference evidence="7" key="1">
    <citation type="journal article" date="2009" name="Environ. Microbiol.">
        <title>Contribution of mobile genetic elements to Desulfovibrio vulgaris genome plasticity.</title>
        <authorList>
            <person name="Walker C.B."/>
            <person name="Stolyar S."/>
            <person name="Chivian D."/>
            <person name="Pinel N."/>
            <person name="Gabster J.A."/>
            <person name="Dehal P.S."/>
            <person name="He Z."/>
            <person name="Yang Z.K."/>
            <person name="Yen H.C."/>
            <person name="Zhou J."/>
            <person name="Wall J.D."/>
            <person name="Hazen T.C."/>
            <person name="Arkin A.P."/>
            <person name="Stahl D.A."/>
        </authorList>
    </citation>
    <scope>NUCLEOTIDE SEQUENCE [LARGE SCALE GENOMIC DNA]</scope>
    <source>
        <strain evidence="7">DP4</strain>
    </source>
</reference>
<protein>
    <submittedName>
        <fullName evidence="6">TonB-dependent receptor, plug</fullName>
    </submittedName>
</protein>
<evidence type="ECO:0000256" key="1">
    <source>
        <dbReference type="ARBA" id="ARBA00004442"/>
    </source>
</evidence>
<name>A0A0H3A6W3_NITV4</name>
<feature type="chain" id="PRO_5002604061" evidence="5">
    <location>
        <begin position="22"/>
        <end position="879"/>
    </location>
</feature>
<dbReference type="Gene3D" id="2.40.170.20">
    <property type="entry name" value="TonB-dependent receptor, beta-barrel domain"/>
    <property type="match status" value="1"/>
</dbReference>
<comment type="subcellular location">
    <subcellularLocation>
        <location evidence="1">Cell outer membrane</location>
    </subcellularLocation>
</comment>
<accession>A0A0H3A6W3</accession>
<dbReference type="Proteomes" id="UP000009173">
    <property type="component" value="Chromosome"/>
</dbReference>
<keyword evidence="3" id="KW-0998">Cell outer membrane</keyword>
<evidence type="ECO:0000256" key="3">
    <source>
        <dbReference type="ARBA" id="ARBA00023237"/>
    </source>
</evidence>
<keyword evidence="5" id="KW-0732">Signal</keyword>